<dbReference type="InterPro" id="IPR017871">
    <property type="entry name" value="ABC_transporter-like_CS"/>
</dbReference>
<dbReference type="PROSITE" id="PS50893">
    <property type="entry name" value="ABC_TRANSPORTER_2"/>
    <property type="match status" value="1"/>
</dbReference>
<keyword evidence="1" id="KW-0813">Transport</keyword>
<evidence type="ECO:0000256" key="4">
    <source>
        <dbReference type="ARBA" id="ARBA00022840"/>
    </source>
</evidence>
<dbReference type="GO" id="GO:0016887">
    <property type="term" value="F:ATP hydrolysis activity"/>
    <property type="evidence" value="ECO:0007669"/>
    <property type="project" value="InterPro"/>
</dbReference>
<feature type="transmembrane region" description="Helical" evidence="6">
    <location>
        <begin position="399"/>
        <end position="420"/>
    </location>
</feature>
<dbReference type="InterPro" id="IPR027417">
    <property type="entry name" value="P-loop_NTPase"/>
</dbReference>
<gene>
    <name evidence="8" type="ORF">QR46_3165</name>
</gene>
<feature type="transmembrane region" description="Helical" evidence="6">
    <location>
        <begin position="368"/>
        <end position="387"/>
    </location>
</feature>
<dbReference type="GO" id="GO:0140359">
    <property type="term" value="F:ABC-type transporter activity"/>
    <property type="evidence" value="ECO:0007669"/>
    <property type="project" value="InterPro"/>
</dbReference>
<feature type="transmembrane region" description="Helical" evidence="6">
    <location>
        <begin position="32"/>
        <end position="56"/>
    </location>
</feature>
<evidence type="ECO:0000256" key="1">
    <source>
        <dbReference type="ARBA" id="ARBA00022448"/>
    </source>
</evidence>
<dbReference type="EMBL" id="JXTI01000096">
    <property type="protein sequence ID" value="KWX12852.1"/>
    <property type="molecule type" value="Genomic_DNA"/>
</dbReference>
<keyword evidence="6" id="KW-0812">Transmembrane</keyword>
<evidence type="ECO:0000256" key="5">
    <source>
        <dbReference type="SAM" id="Coils"/>
    </source>
</evidence>
<name>A0A132NT52_GIAIN</name>
<keyword evidence="6" id="KW-1133">Transmembrane helix</keyword>
<evidence type="ECO:0000256" key="3">
    <source>
        <dbReference type="ARBA" id="ARBA00022741"/>
    </source>
</evidence>
<dbReference type="InterPro" id="IPR026082">
    <property type="entry name" value="ABCA"/>
</dbReference>
<dbReference type="PANTHER" id="PTHR19229:SF36">
    <property type="entry name" value="ATP-BINDING CASSETTE SUB-FAMILY A MEMBER 2"/>
    <property type="match status" value="1"/>
</dbReference>
<dbReference type="VEuPathDB" id="GiardiaDB:QR46_3165"/>
<dbReference type="PANTHER" id="PTHR19229">
    <property type="entry name" value="ATP-BINDING CASSETTE TRANSPORTER SUBFAMILY A ABCA"/>
    <property type="match status" value="1"/>
</dbReference>
<dbReference type="SMART" id="SM00382">
    <property type="entry name" value="AAA"/>
    <property type="match status" value="1"/>
</dbReference>
<feature type="transmembrane region" description="Helical" evidence="6">
    <location>
        <begin position="258"/>
        <end position="278"/>
    </location>
</feature>
<organism evidence="8 9">
    <name type="scientific">Giardia duodenalis assemblage B</name>
    <dbReference type="NCBI Taxonomy" id="1394984"/>
    <lineage>
        <taxon>Eukaryota</taxon>
        <taxon>Metamonada</taxon>
        <taxon>Diplomonadida</taxon>
        <taxon>Hexamitidae</taxon>
        <taxon>Giardiinae</taxon>
        <taxon>Giardia</taxon>
    </lineage>
</organism>
<dbReference type="Proteomes" id="UP000070089">
    <property type="component" value="Unassembled WGS sequence"/>
</dbReference>
<keyword evidence="4" id="KW-0067">ATP-binding</keyword>
<protein>
    <submittedName>
        <fullName evidence="8">ABC amino acid transporter family protein</fullName>
    </submittedName>
</protein>
<keyword evidence="5" id="KW-0175">Coiled coil</keyword>
<evidence type="ECO:0000259" key="7">
    <source>
        <dbReference type="PROSITE" id="PS50893"/>
    </source>
</evidence>
<feature type="transmembrane region" description="Helical" evidence="6">
    <location>
        <begin position="299"/>
        <end position="324"/>
    </location>
</feature>
<reference evidence="8 9" key="1">
    <citation type="journal article" date="2015" name="Mol. Biochem. Parasitol.">
        <title>Identification of polymorphic genes for use in assemblage B genotyping assays through comparative genomics of multiple assemblage B Giardia duodenalis isolates.</title>
        <authorList>
            <person name="Wielinga C."/>
            <person name="Thompson R.C."/>
            <person name="Monis P."/>
            <person name="Ryan U."/>
        </authorList>
    </citation>
    <scope>NUCLEOTIDE SEQUENCE [LARGE SCALE GENOMIC DNA]</scope>
    <source>
        <strain evidence="8 9">BAH15c1</strain>
    </source>
</reference>
<accession>A0A132NT52</accession>
<keyword evidence="6" id="KW-0472">Membrane</keyword>
<dbReference type="InterPro" id="IPR003439">
    <property type="entry name" value="ABC_transporter-like_ATP-bd"/>
</dbReference>
<keyword evidence="2" id="KW-0677">Repeat</keyword>
<proteinExistence type="predicted"/>
<feature type="transmembrane region" description="Helical" evidence="6">
    <location>
        <begin position="344"/>
        <end position="361"/>
    </location>
</feature>
<comment type="caution">
    <text evidence="8">The sequence shown here is derived from an EMBL/GenBank/DDBJ whole genome shotgun (WGS) entry which is preliminary data.</text>
</comment>
<dbReference type="PROSITE" id="PS00211">
    <property type="entry name" value="ABC_TRANSPORTER_1"/>
    <property type="match status" value="1"/>
</dbReference>
<feature type="domain" description="ABC transporter" evidence="7">
    <location>
        <begin position="563"/>
        <end position="859"/>
    </location>
</feature>
<feature type="coiled-coil region" evidence="5">
    <location>
        <begin position="678"/>
        <end position="705"/>
    </location>
</feature>
<sequence>MSSAVAAGRTGSVEGHCTVFRRQMRVLLVKNFLVLIRHPVLFAFILLYPTLLIFFLSSASIPKPLLIENTRLFLYMTFQWWERRSDTTRKNDRKVTALMEYLLMSHEPPLSRDVLLGFSDENEIAAYSVANPDALAAAFSFDVVSPKYNTLSIQYYWRVNRYYTLGDPDPDSDLYYDPFRAERLAQLAILRYVLNNTFLSKFKEIAEDPTLSTSPLSKAYNLIQSNRVRINNTITYRRFPDFEWYSSSDFTNSMVDKGGMILAVSTLFLLYYFCYQIISEKESKLRQSLHTIGMLDSAYYLSHAVVGFSICVCIGLLSVIAGLLSFSEYWHNTPFLVNWYTLTMYHFSVLSVSVFLSSFIFKAQSVAFLVFIIILIVTFLGLTQSSPQIIFPETGTLSIFYFIPFLHSVQSLILMSLRAYTFPYNQLRTAPAKFTSADIVSFTGLCDASVCGQQSAAYDSGHTVLFHMLITPVLCLCYWLLAAYVDLLLPSAHGSRLHFWAPFTLEFWGCLATPSPPDSHKPNYKMPPARPEWDEDVVAEQNAVLSPLGSAQYMKISNAPVIIYDLNVMYGGCCKRDNSCATACGRPLKHAVKSLSLSIPHNTIYGLLGPNGAGKSTTLSVLTGTLKPTSGYVTIEGYSIVHQRQKVSQLIGYAPQFDILWPDLTPAEHIKFFCNMRGVNYAEDLEDLERRMKLAEEEGVLYAANADAVYLNDSPKKKSLCTTKKQPKARESTNSSVDNLVMFRLQTVGLQESINFQVRSLSGGMKRRLTVALSLIGNSRVIFMDEASTGLDPISKRKMWDAIQMAKYERSIVLTTHSMEECEALSNKVGIIADGCLRCNNAPRKLKKKYGIGYRLDIEVHSTDVLRVRDEIVNVYCPAAVLVSRAGGALTLAIPKGNLGKGLEGMLNKISSADWILTWSIRQTTMEEIFLTIASINMPSL</sequence>
<evidence type="ECO:0000313" key="9">
    <source>
        <dbReference type="Proteomes" id="UP000070089"/>
    </source>
</evidence>
<dbReference type="Pfam" id="PF00005">
    <property type="entry name" value="ABC_tran"/>
    <property type="match status" value="1"/>
</dbReference>
<dbReference type="GO" id="GO:0016020">
    <property type="term" value="C:membrane"/>
    <property type="evidence" value="ECO:0007669"/>
    <property type="project" value="UniProtKB-SubCell"/>
</dbReference>
<evidence type="ECO:0000256" key="6">
    <source>
        <dbReference type="SAM" id="Phobius"/>
    </source>
</evidence>
<dbReference type="SUPFAM" id="SSF52540">
    <property type="entry name" value="P-loop containing nucleoside triphosphate hydrolases"/>
    <property type="match status" value="1"/>
</dbReference>
<feature type="transmembrane region" description="Helical" evidence="6">
    <location>
        <begin position="464"/>
        <end position="485"/>
    </location>
</feature>
<evidence type="ECO:0000313" key="8">
    <source>
        <dbReference type="EMBL" id="KWX12852.1"/>
    </source>
</evidence>
<dbReference type="CDD" id="cd03263">
    <property type="entry name" value="ABC_subfamily_A"/>
    <property type="match status" value="1"/>
</dbReference>
<dbReference type="AlphaFoldDB" id="A0A132NT52"/>
<keyword evidence="3" id="KW-0547">Nucleotide-binding</keyword>
<dbReference type="OrthoDB" id="8061355at2759"/>
<dbReference type="GO" id="GO:0005319">
    <property type="term" value="F:lipid transporter activity"/>
    <property type="evidence" value="ECO:0007669"/>
    <property type="project" value="TreeGrafter"/>
</dbReference>
<evidence type="ECO:0000256" key="2">
    <source>
        <dbReference type="ARBA" id="ARBA00022737"/>
    </source>
</evidence>
<dbReference type="Gene3D" id="3.40.50.300">
    <property type="entry name" value="P-loop containing nucleotide triphosphate hydrolases"/>
    <property type="match status" value="1"/>
</dbReference>
<dbReference type="GO" id="GO:0005524">
    <property type="term" value="F:ATP binding"/>
    <property type="evidence" value="ECO:0007669"/>
    <property type="project" value="UniProtKB-KW"/>
</dbReference>
<dbReference type="InterPro" id="IPR003593">
    <property type="entry name" value="AAA+_ATPase"/>
</dbReference>